<reference evidence="3 4" key="1">
    <citation type="submission" date="2019-03" db="EMBL/GenBank/DDBJ databases">
        <title>Draft genome sequences of novel Actinobacteria.</title>
        <authorList>
            <person name="Sahin N."/>
            <person name="Ay H."/>
            <person name="Saygin H."/>
        </authorList>
    </citation>
    <scope>NUCLEOTIDE SEQUENCE [LARGE SCALE GENOMIC DNA]</scope>
    <source>
        <strain evidence="3 4">KC712</strain>
    </source>
</reference>
<feature type="compositionally biased region" description="Polar residues" evidence="1">
    <location>
        <begin position="187"/>
        <end position="196"/>
    </location>
</feature>
<evidence type="ECO:0000313" key="3">
    <source>
        <dbReference type="EMBL" id="TDD18102.1"/>
    </source>
</evidence>
<feature type="region of interest" description="Disordered" evidence="1">
    <location>
        <begin position="185"/>
        <end position="222"/>
    </location>
</feature>
<organism evidence="3 4">
    <name type="scientific">Nonomuraea diastatica</name>
    <dbReference type="NCBI Taxonomy" id="1848329"/>
    <lineage>
        <taxon>Bacteria</taxon>
        <taxon>Bacillati</taxon>
        <taxon>Actinomycetota</taxon>
        <taxon>Actinomycetes</taxon>
        <taxon>Streptosporangiales</taxon>
        <taxon>Streptosporangiaceae</taxon>
        <taxon>Nonomuraea</taxon>
    </lineage>
</organism>
<gene>
    <name evidence="3" type="ORF">E1294_25590</name>
</gene>
<dbReference type="OrthoDB" id="3212108at2"/>
<evidence type="ECO:0000256" key="1">
    <source>
        <dbReference type="SAM" id="MobiDB-lite"/>
    </source>
</evidence>
<evidence type="ECO:0008006" key="5">
    <source>
        <dbReference type="Google" id="ProtNLM"/>
    </source>
</evidence>
<feature type="signal peptide" evidence="2">
    <location>
        <begin position="1"/>
        <end position="26"/>
    </location>
</feature>
<dbReference type="AlphaFoldDB" id="A0A4R4WGM2"/>
<keyword evidence="2" id="KW-0732">Signal</keyword>
<dbReference type="EMBL" id="SMKP01000076">
    <property type="protein sequence ID" value="TDD18102.1"/>
    <property type="molecule type" value="Genomic_DNA"/>
</dbReference>
<name>A0A4R4WGM2_9ACTN</name>
<protein>
    <recommendedName>
        <fullName evidence="5">Lipoprotein</fullName>
    </recommendedName>
</protein>
<dbReference type="PROSITE" id="PS51257">
    <property type="entry name" value="PROKAR_LIPOPROTEIN"/>
    <property type="match status" value="1"/>
</dbReference>
<evidence type="ECO:0000313" key="4">
    <source>
        <dbReference type="Proteomes" id="UP000294543"/>
    </source>
</evidence>
<dbReference type="RefSeq" id="WP_132512337.1">
    <property type="nucleotide sequence ID" value="NZ_SMKP01000076.1"/>
</dbReference>
<sequence length="222" mass="23580">MKSIRVAAAAAAAGIALTACSSPMQAGAAAVVGNERISASRLNEETRAYSAALRNAKLPPELEAALAGRSLEEALEQEQGTPASQRVLRRMAEVSATKQLLERYNVQVSPSEIEGVLKDPGQYPSAELNLLLGSAAIAPQNARDYGLAVAGLAKLRQQFGSGQSGADRLNQELNAVKVVYSPRYGTLNPQRSQQNPAMFVDNGRFGKVAEQQQQPPPQQQQG</sequence>
<evidence type="ECO:0000256" key="2">
    <source>
        <dbReference type="SAM" id="SignalP"/>
    </source>
</evidence>
<proteinExistence type="predicted"/>
<feature type="chain" id="PRO_5039541101" description="Lipoprotein" evidence="2">
    <location>
        <begin position="27"/>
        <end position="222"/>
    </location>
</feature>
<accession>A0A4R4WGM2</accession>
<dbReference type="Proteomes" id="UP000294543">
    <property type="component" value="Unassembled WGS sequence"/>
</dbReference>
<keyword evidence="4" id="KW-1185">Reference proteome</keyword>
<comment type="caution">
    <text evidence="3">The sequence shown here is derived from an EMBL/GenBank/DDBJ whole genome shotgun (WGS) entry which is preliminary data.</text>
</comment>